<accession>A0A1J6I5N5</accession>
<sequence>MEIREPLVELRSTRLFQRLVELDAALAEKAAHFLEVVAPILATAATHFPYYTRHDAHHGFRVLRRVDQVVVPGCLHGKGGGEFGAAEIYLLILAAYAHDLGMTVFPGEANQLLAQLGIANESGWETDGRLQSHLRREHSRRGGRYIHMHSSSLGVPVNLVDALDKIMRAHNLSIDVLESEIPAAYAAEERLIDVRQLAVIICVADALEFSDTRVVDGVLAAIAEDPSPEARVSYLENMKHVCVGDSLAIDLNGRVNVSGTFEKAEVLALAHRTLDEMEGWIRGYCDIDRRMTAPRLRIRPEPFARNLAFPGGRFERLGVRLNKRNVIALIASNAVWRESGPVIRELLQNAVEACRYRRHHSSEADAYQPTVSVVFDRNQHEIVVEDNGCGMTERVILNNLLTVGSSRSAEPGYSTTGYAPIARFGVGFWSVFTLAETAYVETASFEPHRGDPDGAIEARGTAFDVSLDELKEYTVFTPVIRPCGTKVRLKLRDDVAIDETFTSACAQILCSDVPVTFRLDEERVTVPLVVPDVPLAALLGSRHRALEEHGIKLFEWRNSFGNTELSLLLAYRMENGRPTFLLNPASSLMNAIGHLHHPRTTVCGFPGPIRERNICFDLGRVGIYFANRLTPQGISYSLDRNQLVESASSEEFSREVTRLIHDGYRAFLDETNGLDLATVTALRQQAAMHGGNVFDVYTGNELQVASERFPDLMPFKFHPLSGEGPLYARADELHALKGKVFFMQQRHSAKMPDGRFISLENEGEAGLSFIKDILTGLSGAAEPIYVMESDRSASMLFDADPDSSVLYVPAPQFGHLCLQMVQLERVDAHQPGKVLAEVRGRWTGTLYLRDFEAPNAKPYAFLGRHRVLINRSSPLARHFQDLADSGRDAKLANLVADLQEDQEGYTPPSIADLLSARSN</sequence>
<dbReference type="InterPro" id="IPR036890">
    <property type="entry name" value="HATPase_C_sf"/>
</dbReference>
<feature type="domain" description="HD/PDEase" evidence="5">
    <location>
        <begin position="51"/>
        <end position="219"/>
    </location>
</feature>
<dbReference type="PANTHER" id="PTHR11528">
    <property type="entry name" value="HEAT SHOCK PROTEIN 90 FAMILY MEMBER"/>
    <property type="match status" value="1"/>
</dbReference>
<evidence type="ECO:0000256" key="4">
    <source>
        <dbReference type="ARBA" id="ARBA00023186"/>
    </source>
</evidence>
<evidence type="ECO:0000259" key="5">
    <source>
        <dbReference type="SMART" id="SM00471"/>
    </source>
</evidence>
<dbReference type="InterPro" id="IPR056471">
    <property type="entry name" value="HD-CE"/>
</dbReference>
<dbReference type="GO" id="GO:0005524">
    <property type="term" value="F:ATP binding"/>
    <property type="evidence" value="ECO:0007669"/>
    <property type="project" value="UniProtKB-KW"/>
</dbReference>
<dbReference type="Pfam" id="PF24391">
    <property type="entry name" value="HD-CE"/>
    <property type="match status" value="1"/>
</dbReference>
<dbReference type="SUPFAM" id="SSF55874">
    <property type="entry name" value="ATPase domain of HSP90 chaperone/DNA topoisomerase II/histidine kinase"/>
    <property type="match status" value="1"/>
</dbReference>
<dbReference type="GO" id="GO:0016887">
    <property type="term" value="F:ATP hydrolysis activity"/>
    <property type="evidence" value="ECO:0007669"/>
    <property type="project" value="InterPro"/>
</dbReference>
<dbReference type="GO" id="GO:0140662">
    <property type="term" value="F:ATP-dependent protein folding chaperone"/>
    <property type="evidence" value="ECO:0007669"/>
    <property type="project" value="InterPro"/>
</dbReference>
<dbReference type="OrthoDB" id="9802640at2"/>
<reference evidence="6 7" key="1">
    <citation type="submission" date="2016-10" db="EMBL/GenBank/DDBJ databases">
        <title>The Draft Genome Sequence of the Potato Rhizosphere Bacteria Ochrobactrum sp. IPA7.2.</title>
        <authorList>
            <person name="Gogoleva N.E."/>
            <person name="Khlopko Y.A."/>
            <person name="Burygin G.L."/>
            <person name="Plotnikov A.O."/>
        </authorList>
    </citation>
    <scope>NUCLEOTIDE SEQUENCE [LARGE SCALE GENOMIC DNA]</scope>
    <source>
        <strain evidence="6 7">IPA7.2</strain>
    </source>
</reference>
<dbReference type="EMBL" id="MOEC01000005">
    <property type="protein sequence ID" value="OIS94218.1"/>
    <property type="molecule type" value="Genomic_DNA"/>
</dbReference>
<dbReference type="InterPro" id="IPR001404">
    <property type="entry name" value="Hsp90_fam"/>
</dbReference>
<evidence type="ECO:0000313" key="7">
    <source>
        <dbReference type="Proteomes" id="UP000182985"/>
    </source>
</evidence>
<dbReference type="Proteomes" id="UP000182985">
    <property type="component" value="Unassembled WGS sequence"/>
</dbReference>
<dbReference type="RefSeq" id="WP_071631034.1">
    <property type="nucleotide sequence ID" value="NZ_MOEC01000005.1"/>
</dbReference>
<keyword evidence="7" id="KW-1185">Reference proteome</keyword>
<comment type="caution">
    <text evidence="6">The sequence shown here is derived from an EMBL/GenBank/DDBJ whole genome shotgun (WGS) entry which is preliminary data.</text>
</comment>
<dbReference type="SUPFAM" id="SSF109604">
    <property type="entry name" value="HD-domain/PDEase-like"/>
    <property type="match status" value="1"/>
</dbReference>
<evidence type="ECO:0000313" key="6">
    <source>
        <dbReference type="EMBL" id="OIS94218.1"/>
    </source>
</evidence>
<evidence type="ECO:0000256" key="1">
    <source>
        <dbReference type="ARBA" id="ARBA00008239"/>
    </source>
</evidence>
<dbReference type="AlphaFoldDB" id="A0A1J6I5N5"/>
<dbReference type="InterPro" id="IPR003607">
    <property type="entry name" value="HD/PDEase_dom"/>
</dbReference>
<comment type="similarity">
    <text evidence="1">Belongs to the heat shock protein 90 family.</text>
</comment>
<dbReference type="GO" id="GO:0051082">
    <property type="term" value="F:unfolded protein binding"/>
    <property type="evidence" value="ECO:0007669"/>
    <property type="project" value="InterPro"/>
</dbReference>
<gene>
    <name evidence="6" type="ORF">BLA27_06785</name>
</gene>
<name>A0A1J6I5N5_9HYPH</name>
<protein>
    <recommendedName>
        <fullName evidence="5">HD/PDEase domain-containing protein</fullName>
    </recommendedName>
</protein>
<keyword evidence="2" id="KW-0547">Nucleotide-binding</keyword>
<dbReference type="SMART" id="SM00471">
    <property type="entry name" value="HDc"/>
    <property type="match status" value="1"/>
</dbReference>
<keyword evidence="4" id="KW-0143">Chaperone</keyword>
<organism evidence="6 7">
    <name type="scientific">Brucella cytisi</name>
    <dbReference type="NCBI Taxonomy" id="407152"/>
    <lineage>
        <taxon>Bacteria</taxon>
        <taxon>Pseudomonadati</taxon>
        <taxon>Pseudomonadota</taxon>
        <taxon>Alphaproteobacteria</taxon>
        <taxon>Hyphomicrobiales</taxon>
        <taxon>Brucellaceae</taxon>
        <taxon>Brucella/Ochrobactrum group</taxon>
        <taxon>Brucella</taxon>
    </lineage>
</organism>
<evidence type="ECO:0000256" key="2">
    <source>
        <dbReference type="ARBA" id="ARBA00022741"/>
    </source>
</evidence>
<dbReference type="Pfam" id="PF13589">
    <property type="entry name" value="HATPase_c_3"/>
    <property type="match status" value="1"/>
</dbReference>
<dbReference type="Gene3D" id="3.30.565.10">
    <property type="entry name" value="Histidine kinase-like ATPase, C-terminal domain"/>
    <property type="match status" value="1"/>
</dbReference>
<proteinExistence type="inferred from homology"/>
<evidence type="ECO:0000256" key="3">
    <source>
        <dbReference type="ARBA" id="ARBA00022840"/>
    </source>
</evidence>
<keyword evidence="3" id="KW-0067">ATP-binding</keyword>